<evidence type="ECO:0000313" key="1">
    <source>
        <dbReference type="EMBL" id="GHO99986.1"/>
    </source>
</evidence>
<organism evidence="1 2">
    <name type="scientific">Reticulibacter mediterranei</name>
    <dbReference type="NCBI Taxonomy" id="2778369"/>
    <lineage>
        <taxon>Bacteria</taxon>
        <taxon>Bacillati</taxon>
        <taxon>Chloroflexota</taxon>
        <taxon>Ktedonobacteria</taxon>
        <taxon>Ktedonobacterales</taxon>
        <taxon>Reticulibacteraceae</taxon>
        <taxon>Reticulibacter</taxon>
    </lineage>
</organism>
<evidence type="ECO:0008006" key="3">
    <source>
        <dbReference type="Google" id="ProtNLM"/>
    </source>
</evidence>
<evidence type="ECO:0000313" key="2">
    <source>
        <dbReference type="Proteomes" id="UP000597444"/>
    </source>
</evidence>
<proteinExistence type="predicted"/>
<name>A0A8J3ISI4_9CHLR</name>
<reference evidence="1" key="1">
    <citation type="submission" date="2020-10" db="EMBL/GenBank/DDBJ databases">
        <title>Taxonomic study of unclassified bacteria belonging to the class Ktedonobacteria.</title>
        <authorList>
            <person name="Yabe S."/>
            <person name="Wang C.M."/>
            <person name="Zheng Y."/>
            <person name="Sakai Y."/>
            <person name="Cavaletti L."/>
            <person name="Monciardini P."/>
            <person name="Donadio S."/>
        </authorList>
    </citation>
    <scope>NUCLEOTIDE SEQUENCE</scope>
    <source>
        <strain evidence="1">ID150040</strain>
    </source>
</reference>
<dbReference type="AlphaFoldDB" id="A0A8J3ISI4"/>
<comment type="caution">
    <text evidence="1">The sequence shown here is derived from an EMBL/GenBank/DDBJ whole genome shotgun (WGS) entry which is preliminary data.</text>
</comment>
<accession>A0A8J3ISI4</accession>
<gene>
    <name evidence="1" type="ORF">KSF_100340</name>
</gene>
<dbReference type="Proteomes" id="UP000597444">
    <property type="component" value="Unassembled WGS sequence"/>
</dbReference>
<protein>
    <recommendedName>
        <fullName evidence="3">Transposase</fullName>
    </recommendedName>
</protein>
<dbReference type="EMBL" id="BNJK01000002">
    <property type="protein sequence ID" value="GHO99986.1"/>
    <property type="molecule type" value="Genomic_DNA"/>
</dbReference>
<sequence length="83" mass="9670">MPFIYEYKLDGTTAQYSAIEEAIRTTQFVRNKCLRLWMETRGTNRNDLQCYCADILRLSSPKSCFCQAFIYSSPISVIRIQSN</sequence>
<keyword evidence="2" id="KW-1185">Reference proteome</keyword>